<sequence length="17" mass="1973">MENKLHKHIGETSNTMC</sequence>
<dbReference type="AlphaFoldDB" id="A0A843TZ36"/>
<organism evidence="1 2">
    <name type="scientific">Colocasia esculenta</name>
    <name type="common">Wild taro</name>
    <name type="synonym">Arum esculentum</name>
    <dbReference type="NCBI Taxonomy" id="4460"/>
    <lineage>
        <taxon>Eukaryota</taxon>
        <taxon>Viridiplantae</taxon>
        <taxon>Streptophyta</taxon>
        <taxon>Embryophyta</taxon>
        <taxon>Tracheophyta</taxon>
        <taxon>Spermatophyta</taxon>
        <taxon>Magnoliopsida</taxon>
        <taxon>Liliopsida</taxon>
        <taxon>Araceae</taxon>
        <taxon>Aroideae</taxon>
        <taxon>Colocasieae</taxon>
        <taxon>Colocasia</taxon>
    </lineage>
</organism>
<keyword evidence="2" id="KW-1185">Reference proteome</keyword>
<gene>
    <name evidence="1" type="ORF">Taro_007743</name>
</gene>
<protein>
    <submittedName>
        <fullName evidence="1">Uncharacterized protein</fullName>
    </submittedName>
</protein>
<dbReference type="EMBL" id="NMUH01000249">
    <property type="protein sequence ID" value="MQL75376.1"/>
    <property type="molecule type" value="Genomic_DNA"/>
</dbReference>
<proteinExistence type="predicted"/>
<accession>A0A843TZ36</accession>
<reference evidence="1" key="1">
    <citation type="submission" date="2017-07" db="EMBL/GenBank/DDBJ databases">
        <title>Taro Niue Genome Assembly and Annotation.</title>
        <authorList>
            <person name="Atibalentja N."/>
            <person name="Keating K."/>
            <person name="Fields C.J."/>
        </authorList>
    </citation>
    <scope>NUCLEOTIDE SEQUENCE</scope>
    <source>
        <strain evidence="1">Niue_2</strain>
        <tissue evidence="1">Leaf</tissue>
    </source>
</reference>
<name>A0A843TZ36_COLES</name>
<comment type="caution">
    <text evidence="1">The sequence shown here is derived from an EMBL/GenBank/DDBJ whole genome shotgun (WGS) entry which is preliminary data.</text>
</comment>
<evidence type="ECO:0000313" key="2">
    <source>
        <dbReference type="Proteomes" id="UP000652761"/>
    </source>
</evidence>
<evidence type="ECO:0000313" key="1">
    <source>
        <dbReference type="EMBL" id="MQL75376.1"/>
    </source>
</evidence>
<dbReference type="Proteomes" id="UP000652761">
    <property type="component" value="Unassembled WGS sequence"/>
</dbReference>